<evidence type="ECO:0000256" key="5">
    <source>
        <dbReference type="ARBA" id="ARBA00022898"/>
    </source>
</evidence>
<dbReference type="InterPro" id="IPR018300">
    <property type="entry name" value="Aminotrans_IV_CS"/>
</dbReference>
<dbReference type="OrthoDB" id="409992at2759"/>
<dbReference type="InterPro" id="IPR043131">
    <property type="entry name" value="BCAT-like_N"/>
</dbReference>
<dbReference type="PANTHER" id="PTHR42825:SF29">
    <property type="entry name" value="BRANCHED-CHAIN-AMINO-ACID AMINOTRANSFERASE"/>
    <property type="match status" value="1"/>
</dbReference>
<dbReference type="EMBL" id="LFYR01000880">
    <property type="protein sequence ID" value="KMZ67846.1"/>
    <property type="molecule type" value="Genomic_DNA"/>
</dbReference>
<keyword evidence="3 9" id="KW-0032">Aminotransferase</keyword>
<evidence type="ECO:0000256" key="8">
    <source>
        <dbReference type="RuleBase" id="RU004516"/>
    </source>
</evidence>
<comment type="catalytic activity">
    <reaction evidence="9">
        <text>L-isoleucine + 2-oxoglutarate = (S)-3-methyl-2-oxopentanoate + L-glutamate</text>
        <dbReference type="Rhea" id="RHEA:24801"/>
        <dbReference type="ChEBI" id="CHEBI:16810"/>
        <dbReference type="ChEBI" id="CHEBI:29985"/>
        <dbReference type="ChEBI" id="CHEBI:35146"/>
        <dbReference type="ChEBI" id="CHEBI:58045"/>
        <dbReference type="EC" id="2.6.1.42"/>
    </reaction>
</comment>
<dbReference type="PROSITE" id="PS00770">
    <property type="entry name" value="AA_TRANSFER_CLASS_4"/>
    <property type="match status" value="1"/>
</dbReference>
<dbReference type="GO" id="GO:0052655">
    <property type="term" value="F:L-valine-2-oxoglutarate transaminase activity"/>
    <property type="evidence" value="ECO:0007669"/>
    <property type="project" value="RHEA"/>
</dbReference>
<dbReference type="NCBIfam" id="TIGR01123">
    <property type="entry name" value="ilvE_II"/>
    <property type="match status" value="1"/>
</dbReference>
<dbReference type="STRING" id="29655.A0A0K9PFV9"/>
<dbReference type="InterPro" id="IPR001544">
    <property type="entry name" value="Aminotrans_IV"/>
</dbReference>
<dbReference type="CDD" id="cd01557">
    <property type="entry name" value="BCAT_beta_family"/>
    <property type="match status" value="1"/>
</dbReference>
<dbReference type="Proteomes" id="UP000036987">
    <property type="component" value="Unassembled WGS sequence"/>
</dbReference>
<evidence type="ECO:0000256" key="1">
    <source>
        <dbReference type="ARBA" id="ARBA00001933"/>
    </source>
</evidence>
<reference evidence="11" key="1">
    <citation type="journal article" date="2016" name="Nature">
        <title>The genome of the seagrass Zostera marina reveals angiosperm adaptation to the sea.</title>
        <authorList>
            <person name="Olsen J.L."/>
            <person name="Rouze P."/>
            <person name="Verhelst B."/>
            <person name="Lin Y.-C."/>
            <person name="Bayer T."/>
            <person name="Collen J."/>
            <person name="Dattolo E."/>
            <person name="De Paoli E."/>
            <person name="Dittami S."/>
            <person name="Maumus F."/>
            <person name="Michel G."/>
            <person name="Kersting A."/>
            <person name="Lauritano C."/>
            <person name="Lohaus R."/>
            <person name="Toepel M."/>
            <person name="Tonon T."/>
            <person name="Vanneste K."/>
            <person name="Amirebrahimi M."/>
            <person name="Brakel J."/>
            <person name="Bostroem C."/>
            <person name="Chovatia M."/>
            <person name="Grimwood J."/>
            <person name="Jenkins J.W."/>
            <person name="Jueterbock A."/>
            <person name="Mraz A."/>
            <person name="Stam W.T."/>
            <person name="Tice H."/>
            <person name="Bornberg-Bauer E."/>
            <person name="Green P.J."/>
            <person name="Pearson G.A."/>
            <person name="Procaccini G."/>
            <person name="Duarte C.M."/>
            <person name="Schmutz J."/>
            <person name="Reusch T.B.H."/>
            <person name="Van de Peer Y."/>
        </authorList>
    </citation>
    <scope>NUCLEOTIDE SEQUENCE [LARGE SCALE GENOMIC DNA]</scope>
    <source>
        <strain evidence="11">cv. Finnish</strain>
    </source>
</reference>
<comment type="catalytic activity">
    <reaction evidence="9">
        <text>L-valine + 2-oxoglutarate = 3-methyl-2-oxobutanoate + L-glutamate</text>
        <dbReference type="Rhea" id="RHEA:24813"/>
        <dbReference type="ChEBI" id="CHEBI:11851"/>
        <dbReference type="ChEBI" id="CHEBI:16810"/>
        <dbReference type="ChEBI" id="CHEBI:29985"/>
        <dbReference type="ChEBI" id="CHEBI:57762"/>
        <dbReference type="EC" id="2.6.1.42"/>
    </reaction>
</comment>
<dbReference type="GO" id="GO:0008652">
    <property type="term" value="P:amino acid biosynthetic process"/>
    <property type="evidence" value="ECO:0007669"/>
    <property type="project" value="UniProtKB-KW"/>
</dbReference>
<dbReference type="Pfam" id="PF01063">
    <property type="entry name" value="Aminotran_4"/>
    <property type="match status" value="1"/>
</dbReference>
<feature type="modified residue" description="N6-(pyridoxal phosphate)lysine" evidence="6">
    <location>
        <position position="217"/>
    </location>
</feature>
<evidence type="ECO:0000313" key="10">
    <source>
        <dbReference type="EMBL" id="KMZ67846.1"/>
    </source>
</evidence>
<dbReference type="GO" id="GO:0009082">
    <property type="term" value="P:branched-chain amino acid biosynthetic process"/>
    <property type="evidence" value="ECO:0007669"/>
    <property type="project" value="UniProtKB-KW"/>
</dbReference>
<evidence type="ECO:0000256" key="7">
    <source>
        <dbReference type="RuleBase" id="RU004106"/>
    </source>
</evidence>
<dbReference type="OMA" id="RGWIIEI"/>
<comment type="catalytic activity">
    <reaction evidence="9">
        <text>L-leucine + 2-oxoglutarate = 4-methyl-2-oxopentanoate + L-glutamate</text>
        <dbReference type="Rhea" id="RHEA:18321"/>
        <dbReference type="ChEBI" id="CHEBI:16810"/>
        <dbReference type="ChEBI" id="CHEBI:17865"/>
        <dbReference type="ChEBI" id="CHEBI:29985"/>
        <dbReference type="ChEBI" id="CHEBI:57427"/>
        <dbReference type="EC" id="2.6.1.42"/>
    </reaction>
</comment>
<comment type="caution">
    <text evidence="10">The sequence shown here is derived from an EMBL/GenBank/DDBJ whole genome shotgun (WGS) entry which is preliminary data.</text>
</comment>
<evidence type="ECO:0000313" key="11">
    <source>
        <dbReference type="Proteomes" id="UP000036987"/>
    </source>
</evidence>
<accession>A0A0K9PFV9</accession>
<dbReference type="AlphaFoldDB" id="A0A0K9PFV9"/>
<gene>
    <name evidence="10" type="ORF">ZOSMA_256G00020</name>
</gene>
<dbReference type="GO" id="GO:0052656">
    <property type="term" value="F:L-isoleucine-2-oxoglutarate transaminase activity"/>
    <property type="evidence" value="ECO:0007669"/>
    <property type="project" value="RHEA"/>
</dbReference>
<evidence type="ECO:0000256" key="6">
    <source>
        <dbReference type="PIRSR" id="PIRSR006468-1"/>
    </source>
</evidence>
<comment type="cofactor">
    <cofactor evidence="1 8">
        <name>pyridoxal 5'-phosphate</name>
        <dbReference type="ChEBI" id="CHEBI:597326"/>
    </cofactor>
</comment>
<keyword evidence="4 9" id="KW-0808">Transferase</keyword>
<dbReference type="Gene3D" id="3.30.470.10">
    <property type="match status" value="1"/>
</dbReference>
<comment type="similarity">
    <text evidence="2 7">Belongs to the class-IV pyridoxal-phosphate-dependent aminotransferase family.</text>
</comment>
<dbReference type="GO" id="GO:0004084">
    <property type="term" value="F:branched-chain-amino-acid transaminase activity"/>
    <property type="evidence" value="ECO:0000318"/>
    <property type="project" value="GO_Central"/>
</dbReference>
<protein>
    <recommendedName>
        <fullName evidence="9">Branched-chain-amino-acid aminotransferase</fullName>
        <ecNumber evidence="9">2.6.1.42</ecNumber>
    </recommendedName>
</protein>
<keyword evidence="9" id="KW-0100">Branched-chain amino acid biosynthesis</keyword>
<proteinExistence type="inferred from homology"/>
<dbReference type="PANTHER" id="PTHR42825">
    <property type="entry name" value="AMINO ACID AMINOTRANSFERASE"/>
    <property type="match status" value="1"/>
</dbReference>
<keyword evidence="11" id="KW-1185">Reference proteome</keyword>
<evidence type="ECO:0000256" key="4">
    <source>
        <dbReference type="ARBA" id="ARBA00022679"/>
    </source>
</evidence>
<keyword evidence="5 8" id="KW-0663">Pyridoxal phosphate</keyword>
<evidence type="ECO:0000256" key="3">
    <source>
        <dbReference type="ARBA" id="ARBA00022576"/>
    </source>
</evidence>
<dbReference type="SUPFAM" id="SSF56752">
    <property type="entry name" value="D-aminoacid aminotransferase-like PLP-dependent enzymes"/>
    <property type="match status" value="1"/>
</dbReference>
<dbReference type="NCBIfam" id="NF009897">
    <property type="entry name" value="PRK13357.1"/>
    <property type="match status" value="1"/>
</dbReference>
<dbReference type="InterPro" id="IPR005786">
    <property type="entry name" value="B_amino_transII"/>
</dbReference>
<evidence type="ECO:0000256" key="9">
    <source>
        <dbReference type="RuleBase" id="RU004517"/>
    </source>
</evidence>
<keyword evidence="9" id="KW-0028">Amino-acid biosynthesis</keyword>
<dbReference type="Gene3D" id="3.20.10.10">
    <property type="entry name" value="D-amino Acid Aminotransferase, subunit A, domain 2"/>
    <property type="match status" value="1"/>
</dbReference>
<dbReference type="InterPro" id="IPR043132">
    <property type="entry name" value="BCAT-like_C"/>
</dbReference>
<dbReference type="FunFam" id="3.30.470.10:FF:000003">
    <property type="entry name" value="Branched-chain-amino-acid aminotransferase"/>
    <property type="match status" value="1"/>
</dbReference>
<dbReference type="InterPro" id="IPR033939">
    <property type="entry name" value="BCAT_family"/>
</dbReference>
<sequence>MLFRHGCSSLWTAYLKPANCYRLFSSRGQSNEHYANIDWDNLGFDHVSTDYMYTAKCYQTGEFSQGSIDPLGGIQIFPSAGVINYGQGVFEGLKAYRKENERDILLFRPYENALRMKKGAERMCMPSPSIEQFIKAVKQVAMANRRWIPPPEKGALYIRPLLLGTGSLLGLAPAPEYTFLAYVCPVGNYFKEGSTGLNLYVEDNIHRSTLGGAGDVKTISNYAPVLKAQINAKNRGFSDVLFLDSANKSFIEEASASNIFIANGNVISTPSLKRGTILPGITRKTIIQLSRSLDYKVEERDISVEELSKAEQVFCTGTAVVVAPVRTVTYKDQRFEYRNSTVSNELHRILIGIQTGVLQDTMDWTVPI</sequence>
<evidence type="ECO:0000256" key="2">
    <source>
        <dbReference type="ARBA" id="ARBA00009320"/>
    </source>
</evidence>
<dbReference type="InterPro" id="IPR036038">
    <property type="entry name" value="Aminotransferase-like"/>
</dbReference>
<organism evidence="10 11">
    <name type="scientific">Zostera marina</name>
    <name type="common">Eelgrass</name>
    <dbReference type="NCBI Taxonomy" id="29655"/>
    <lineage>
        <taxon>Eukaryota</taxon>
        <taxon>Viridiplantae</taxon>
        <taxon>Streptophyta</taxon>
        <taxon>Embryophyta</taxon>
        <taxon>Tracheophyta</taxon>
        <taxon>Spermatophyta</taxon>
        <taxon>Magnoliopsida</taxon>
        <taxon>Liliopsida</taxon>
        <taxon>Zosteraceae</taxon>
        <taxon>Zostera</taxon>
    </lineage>
</organism>
<name>A0A0K9PFV9_ZOSMR</name>
<dbReference type="PIRSF" id="PIRSF006468">
    <property type="entry name" value="BCAT1"/>
    <property type="match status" value="1"/>
</dbReference>
<dbReference type="EC" id="2.6.1.42" evidence="9"/>
<dbReference type="GO" id="GO:0052654">
    <property type="term" value="F:L-leucine-2-oxoglutarate transaminase activity"/>
    <property type="evidence" value="ECO:0007669"/>
    <property type="project" value="RHEA"/>
</dbReference>